<dbReference type="PANTHER" id="PTHR40069:SF1">
    <property type="entry name" value="YWBE PROTEIN"/>
    <property type="match status" value="1"/>
</dbReference>
<dbReference type="VEuPathDB" id="FungiDB:BO80DRAFT_369198"/>
<name>A0A395GIJ2_9EURO</name>
<dbReference type="Pfam" id="PF09962">
    <property type="entry name" value="DUF2196"/>
    <property type="match status" value="1"/>
</dbReference>
<dbReference type="OrthoDB" id="20105at2759"/>
<evidence type="ECO:0000313" key="2">
    <source>
        <dbReference type="EMBL" id="RAK95271.1"/>
    </source>
</evidence>
<accession>A0A395GIJ2</accession>
<sequence>MPPTTTEVIPGACVNIVLKKDQPTGRTVTGTVADVLTRGNHPRGIKVRLRDGRVGRVQSLSSNPPSFVGGDGRRVRFAGVEQDGEGGGPEESIGLDAYVTNSAGRQRGRGRGRQGGSSGEGEGQDHADFEYGIVTCPVCGDFQGDEAAVAHHVAGHFD</sequence>
<dbReference type="InterPro" id="IPR019240">
    <property type="entry name" value="DUF2196"/>
</dbReference>
<dbReference type="NCBIfam" id="TIGR03833">
    <property type="entry name" value="YwbE family protein"/>
    <property type="match status" value="1"/>
</dbReference>
<evidence type="ECO:0000313" key="3">
    <source>
        <dbReference type="Proteomes" id="UP000249402"/>
    </source>
</evidence>
<feature type="region of interest" description="Disordered" evidence="1">
    <location>
        <begin position="80"/>
        <end position="126"/>
    </location>
</feature>
<protein>
    <submittedName>
        <fullName evidence="2">Uncharacterized protein</fullName>
    </submittedName>
</protein>
<dbReference type="PANTHER" id="PTHR40069">
    <property type="entry name" value="YWBE PROTEIN"/>
    <property type="match status" value="1"/>
</dbReference>
<reference evidence="2 3" key="1">
    <citation type="submission" date="2018-02" db="EMBL/GenBank/DDBJ databases">
        <title>The genomes of Aspergillus section Nigri reveals drivers in fungal speciation.</title>
        <authorList>
            <consortium name="DOE Joint Genome Institute"/>
            <person name="Vesth T.C."/>
            <person name="Nybo J."/>
            <person name="Theobald S."/>
            <person name="Brandl J."/>
            <person name="Frisvad J.C."/>
            <person name="Nielsen K.F."/>
            <person name="Lyhne E.K."/>
            <person name="Kogle M.E."/>
            <person name="Kuo A."/>
            <person name="Riley R."/>
            <person name="Clum A."/>
            <person name="Nolan M."/>
            <person name="Lipzen A."/>
            <person name="Salamov A."/>
            <person name="Henrissat B."/>
            <person name="Wiebenga A."/>
            <person name="De vries R.P."/>
            <person name="Grigoriev I.V."/>
            <person name="Mortensen U.H."/>
            <person name="Andersen M.R."/>
            <person name="Baker S.E."/>
        </authorList>
    </citation>
    <scope>NUCLEOTIDE SEQUENCE [LARGE SCALE GENOMIC DNA]</scope>
    <source>
        <strain evidence="2 3">CBS 121593</strain>
    </source>
</reference>
<dbReference type="EMBL" id="KZ824497">
    <property type="protein sequence ID" value="RAK95271.1"/>
    <property type="molecule type" value="Genomic_DNA"/>
</dbReference>
<keyword evidence="3" id="KW-1185">Reference proteome</keyword>
<dbReference type="Proteomes" id="UP000249402">
    <property type="component" value="Unassembled WGS sequence"/>
</dbReference>
<evidence type="ECO:0000256" key="1">
    <source>
        <dbReference type="SAM" id="MobiDB-lite"/>
    </source>
</evidence>
<proteinExistence type="predicted"/>
<dbReference type="RefSeq" id="XP_025569599.1">
    <property type="nucleotide sequence ID" value="XM_025716381.1"/>
</dbReference>
<organism evidence="2 3">
    <name type="scientific">Aspergillus ibericus CBS 121593</name>
    <dbReference type="NCBI Taxonomy" id="1448316"/>
    <lineage>
        <taxon>Eukaryota</taxon>
        <taxon>Fungi</taxon>
        <taxon>Dikarya</taxon>
        <taxon>Ascomycota</taxon>
        <taxon>Pezizomycotina</taxon>
        <taxon>Eurotiomycetes</taxon>
        <taxon>Eurotiomycetidae</taxon>
        <taxon>Eurotiales</taxon>
        <taxon>Aspergillaceae</taxon>
        <taxon>Aspergillus</taxon>
        <taxon>Aspergillus subgen. Circumdati</taxon>
    </lineage>
</organism>
<dbReference type="GeneID" id="37221246"/>
<gene>
    <name evidence="2" type="ORF">BO80DRAFT_369198</name>
</gene>
<dbReference type="AlphaFoldDB" id="A0A395GIJ2"/>